<dbReference type="Pfam" id="PF09694">
    <property type="entry name" value="Gcw_chp"/>
    <property type="match status" value="1"/>
</dbReference>
<name>A0A1H8S4U1_9GAMM</name>
<reference evidence="2 3" key="1">
    <citation type="submission" date="2016-10" db="EMBL/GenBank/DDBJ databases">
        <authorList>
            <person name="de Groot N.N."/>
        </authorList>
    </citation>
    <scope>NUCLEOTIDE SEQUENCE [LARGE SCALE GENOMIC DNA]</scope>
    <source>
        <strain evidence="2 3">CGMCC 1.6291</strain>
    </source>
</reference>
<organism evidence="2 3">
    <name type="scientific">Aquisalimonas asiatica</name>
    <dbReference type="NCBI Taxonomy" id="406100"/>
    <lineage>
        <taxon>Bacteria</taxon>
        <taxon>Pseudomonadati</taxon>
        <taxon>Pseudomonadota</taxon>
        <taxon>Gammaproteobacteria</taxon>
        <taxon>Chromatiales</taxon>
        <taxon>Ectothiorhodospiraceae</taxon>
        <taxon>Aquisalimonas</taxon>
    </lineage>
</organism>
<accession>A0A1H8S4U1</accession>
<evidence type="ECO:0000313" key="3">
    <source>
        <dbReference type="Proteomes" id="UP000199657"/>
    </source>
</evidence>
<keyword evidence="1" id="KW-0732">Signal</keyword>
<dbReference type="InterPro" id="IPR010239">
    <property type="entry name" value="CHP02001"/>
</dbReference>
<dbReference type="AlphaFoldDB" id="A0A1H8S4U1"/>
<protein>
    <recommendedName>
        <fullName evidence="4">Porin</fullName>
    </recommendedName>
</protein>
<dbReference type="STRING" id="406100.SAMN04488052_102491"/>
<keyword evidence="3" id="KW-1185">Reference proteome</keyword>
<dbReference type="EMBL" id="FOEG01000002">
    <property type="protein sequence ID" value="SEO73655.1"/>
    <property type="molecule type" value="Genomic_DNA"/>
</dbReference>
<dbReference type="Proteomes" id="UP000199657">
    <property type="component" value="Unassembled WGS sequence"/>
</dbReference>
<gene>
    <name evidence="2" type="ORF">SAMN04488052_102491</name>
</gene>
<dbReference type="RefSeq" id="WP_091641393.1">
    <property type="nucleotide sequence ID" value="NZ_FOEG01000002.1"/>
</dbReference>
<feature type="chain" id="PRO_5011789281" description="Porin" evidence="1">
    <location>
        <begin position="28"/>
        <end position="222"/>
    </location>
</feature>
<evidence type="ECO:0000256" key="1">
    <source>
        <dbReference type="SAM" id="SignalP"/>
    </source>
</evidence>
<evidence type="ECO:0000313" key="2">
    <source>
        <dbReference type="EMBL" id="SEO73655.1"/>
    </source>
</evidence>
<evidence type="ECO:0008006" key="4">
    <source>
        <dbReference type="Google" id="ProtNLM"/>
    </source>
</evidence>
<dbReference type="Gene3D" id="2.40.160.10">
    <property type="entry name" value="Porin"/>
    <property type="match status" value="1"/>
</dbReference>
<dbReference type="NCBIfam" id="TIGR02001">
    <property type="entry name" value="gcw_chp"/>
    <property type="match status" value="1"/>
</dbReference>
<dbReference type="OrthoDB" id="5781207at2"/>
<sequence length="222" mass="23157">MIQKNQNAITNCTAAALFLGFSGVASAQGEFSVGVFSDYIDNGESRSGNNAVVQGAFEHSHHTGFFAGTAISNLSNDSGDEFHGHEIVPFVGYGFAAGPVDLELAYEYIATPDVSGATYEGEAILGASVGPVSAEVGYITNAHDRDAEGSVVYAIGAGHEFMPGVSVDGAVGYDDPDDESGTAFWELGMSREMDQGTISLTYASRDESDAQNLFVAGFSTSF</sequence>
<feature type="signal peptide" evidence="1">
    <location>
        <begin position="1"/>
        <end position="27"/>
    </location>
</feature>
<dbReference type="InterPro" id="IPR023614">
    <property type="entry name" value="Porin_dom_sf"/>
</dbReference>
<proteinExistence type="predicted"/>